<protein>
    <recommendedName>
        <fullName evidence="1">DUF4037 domain-containing protein</fullName>
    </recommendedName>
</protein>
<organism evidence="2 3">
    <name type="scientific">Microlunatus aurantiacus</name>
    <dbReference type="NCBI Taxonomy" id="446786"/>
    <lineage>
        <taxon>Bacteria</taxon>
        <taxon>Bacillati</taxon>
        <taxon>Actinomycetota</taxon>
        <taxon>Actinomycetes</taxon>
        <taxon>Propionibacteriales</taxon>
        <taxon>Propionibacteriaceae</taxon>
        <taxon>Microlunatus</taxon>
    </lineage>
</organism>
<dbReference type="EMBL" id="BAAAYX010000027">
    <property type="protein sequence ID" value="GAA3718834.1"/>
    <property type="molecule type" value="Genomic_DNA"/>
</dbReference>
<proteinExistence type="predicted"/>
<dbReference type="Pfam" id="PF13228">
    <property type="entry name" value="DUF4037"/>
    <property type="match status" value="1"/>
</dbReference>
<evidence type="ECO:0000313" key="2">
    <source>
        <dbReference type="EMBL" id="GAA3718834.1"/>
    </source>
</evidence>
<dbReference type="InterPro" id="IPR025117">
    <property type="entry name" value="DUF4037"/>
</dbReference>
<dbReference type="RefSeq" id="WP_344814587.1">
    <property type="nucleotide sequence ID" value="NZ_BAAAYX010000027.1"/>
</dbReference>
<name>A0ABP7ELX4_9ACTN</name>
<feature type="domain" description="DUF4037" evidence="1">
    <location>
        <begin position="120"/>
        <end position="207"/>
    </location>
</feature>
<reference evidence="3" key="1">
    <citation type="journal article" date="2019" name="Int. J. Syst. Evol. Microbiol.">
        <title>The Global Catalogue of Microorganisms (GCM) 10K type strain sequencing project: providing services to taxonomists for standard genome sequencing and annotation.</title>
        <authorList>
            <consortium name="The Broad Institute Genomics Platform"/>
            <consortium name="The Broad Institute Genome Sequencing Center for Infectious Disease"/>
            <person name="Wu L."/>
            <person name="Ma J."/>
        </authorList>
    </citation>
    <scope>NUCLEOTIDE SEQUENCE [LARGE SCALE GENOMIC DNA]</scope>
    <source>
        <strain evidence="3">JCM 16548</strain>
    </source>
</reference>
<accession>A0ABP7ELX4</accession>
<evidence type="ECO:0000313" key="3">
    <source>
        <dbReference type="Proteomes" id="UP001500051"/>
    </source>
</evidence>
<comment type="caution">
    <text evidence="2">The sequence shown here is derived from an EMBL/GenBank/DDBJ whole genome shotgun (WGS) entry which is preliminary data.</text>
</comment>
<keyword evidence="3" id="KW-1185">Reference proteome</keyword>
<sequence length="268" mass="29191">MTGPWPPADLGARLTQLDGVLAVHTATGPAGTLDLVLYHRGPVPARTHHAICRTLLNPQTSDHLPPGGQTRPRLRAVTEPAPLEWAYRDLDRVQQLARRVAAGQHHFELAPGKVRLQPDFQPLADLTRAQILADPSAELGLLQHRLQHYPDPLADALVARLWETALLLEETHRAADHGDTVGVAAGLARILDLAAHALHGHARSWPPDPAELFTATQRLHDAPPGFTRTTQHLLAHLGSRPTLLHDAADATSQLLRAVTATCQPRRQD</sequence>
<evidence type="ECO:0000259" key="1">
    <source>
        <dbReference type="Pfam" id="PF13228"/>
    </source>
</evidence>
<dbReference type="Proteomes" id="UP001500051">
    <property type="component" value="Unassembled WGS sequence"/>
</dbReference>
<gene>
    <name evidence="2" type="ORF">GCM10022204_43690</name>
</gene>